<evidence type="ECO:0000259" key="5">
    <source>
        <dbReference type="Pfam" id="PF01918"/>
    </source>
</evidence>
<evidence type="ECO:0000256" key="4">
    <source>
        <dbReference type="SAM" id="MobiDB-lite"/>
    </source>
</evidence>
<dbReference type="GO" id="GO:0001682">
    <property type="term" value="P:tRNA 5'-leader removal"/>
    <property type="evidence" value="ECO:0007669"/>
    <property type="project" value="TreeGrafter"/>
</dbReference>
<dbReference type="GO" id="GO:0000172">
    <property type="term" value="C:ribonuclease MRP complex"/>
    <property type="evidence" value="ECO:0007669"/>
    <property type="project" value="TreeGrafter"/>
</dbReference>
<dbReference type="AlphaFoldDB" id="A0A8D8YHQ7"/>
<dbReference type="SUPFAM" id="SSF82704">
    <property type="entry name" value="AlbA-like"/>
    <property type="match status" value="1"/>
</dbReference>
<name>A0A8D8YHQ7_9HEMI</name>
<evidence type="ECO:0000256" key="3">
    <source>
        <dbReference type="ARBA" id="ARBA00023242"/>
    </source>
</evidence>
<protein>
    <submittedName>
        <fullName evidence="6">Ribonuclease P protein subunit p25-like protein</fullName>
    </submittedName>
</protein>
<feature type="compositionally biased region" description="Basic and acidic residues" evidence="4">
    <location>
        <begin position="159"/>
        <end position="169"/>
    </location>
</feature>
<feature type="domain" description="DNA/RNA-binding protein Alba-like" evidence="5">
    <location>
        <begin position="30"/>
        <end position="90"/>
    </location>
</feature>
<dbReference type="EMBL" id="HBUF01377712">
    <property type="protein sequence ID" value="CAG6729038.1"/>
    <property type="molecule type" value="Transcribed_RNA"/>
</dbReference>
<organism evidence="6">
    <name type="scientific">Cacopsylla melanoneura</name>
    <dbReference type="NCBI Taxonomy" id="428564"/>
    <lineage>
        <taxon>Eukaryota</taxon>
        <taxon>Metazoa</taxon>
        <taxon>Ecdysozoa</taxon>
        <taxon>Arthropoda</taxon>
        <taxon>Hexapoda</taxon>
        <taxon>Insecta</taxon>
        <taxon>Pterygota</taxon>
        <taxon>Neoptera</taxon>
        <taxon>Paraneoptera</taxon>
        <taxon>Hemiptera</taxon>
        <taxon>Sternorrhyncha</taxon>
        <taxon>Psylloidea</taxon>
        <taxon>Psyllidae</taxon>
        <taxon>Psyllinae</taxon>
        <taxon>Cacopsylla</taxon>
    </lineage>
</organism>
<dbReference type="InterPro" id="IPR036882">
    <property type="entry name" value="Alba-like_dom_sf"/>
</dbReference>
<comment type="subcellular location">
    <subcellularLocation>
        <location evidence="1">Nucleus</location>
    </subcellularLocation>
</comment>
<dbReference type="PANTHER" id="PTHR13516">
    <property type="entry name" value="RIBONUCLEASE P SUBUNIT P25"/>
    <property type="match status" value="1"/>
</dbReference>
<dbReference type="InterPro" id="IPR002775">
    <property type="entry name" value="DNA/RNA-bd_Alba-like"/>
</dbReference>
<dbReference type="InterPro" id="IPR051958">
    <property type="entry name" value="Alba-like_NAB"/>
</dbReference>
<proteinExistence type="inferred from homology"/>
<dbReference type="GO" id="GO:0003723">
    <property type="term" value="F:RNA binding"/>
    <property type="evidence" value="ECO:0007669"/>
    <property type="project" value="TreeGrafter"/>
</dbReference>
<evidence type="ECO:0000256" key="1">
    <source>
        <dbReference type="ARBA" id="ARBA00004123"/>
    </source>
</evidence>
<dbReference type="Gene3D" id="3.30.110.20">
    <property type="entry name" value="Alba-like domain"/>
    <property type="match status" value="1"/>
</dbReference>
<dbReference type="PANTHER" id="PTHR13516:SF4">
    <property type="entry name" value="FI09323P"/>
    <property type="match status" value="1"/>
</dbReference>
<keyword evidence="3" id="KW-0539">Nucleus</keyword>
<evidence type="ECO:0000256" key="2">
    <source>
        <dbReference type="ARBA" id="ARBA00008018"/>
    </source>
</evidence>
<feature type="region of interest" description="Disordered" evidence="4">
    <location>
        <begin position="140"/>
        <end position="191"/>
    </location>
</feature>
<dbReference type="Pfam" id="PF01918">
    <property type="entry name" value="Alba"/>
    <property type="match status" value="1"/>
</dbReference>
<comment type="similarity">
    <text evidence="2">Belongs to the histone-like Alba family.</text>
</comment>
<accession>A0A8D8YHQ7</accession>
<dbReference type="GO" id="GO:0005634">
    <property type="term" value="C:nucleus"/>
    <property type="evidence" value="ECO:0007669"/>
    <property type="project" value="UniProtKB-SubCell"/>
</dbReference>
<reference evidence="6" key="1">
    <citation type="submission" date="2021-05" db="EMBL/GenBank/DDBJ databases">
        <authorList>
            <person name="Alioto T."/>
            <person name="Alioto T."/>
            <person name="Gomez Garrido J."/>
        </authorList>
    </citation>
    <scope>NUCLEOTIDE SEQUENCE</scope>
</reference>
<evidence type="ECO:0000313" key="6">
    <source>
        <dbReference type="EMBL" id="CAG6729038.1"/>
    </source>
</evidence>
<feature type="compositionally biased region" description="Basic and acidic residues" evidence="4">
    <location>
        <begin position="182"/>
        <end position="191"/>
    </location>
</feature>
<sequence>MENYSKGSNEEEPWDLSKVSIPSIPEDITWMKVSPGAKMRNLLEFALKDFKDKDQILWSGSGPAINKTISCAEIMKHKFSSVHQISTVCYRKVIEYWDPLIDALDQLKVTRDIPTIHILLSKQLLDTTVSGYQDPGNKSVFWKTPYGTPGSNQRPRRNQNRDPKNKNRSDLGLIRNKKSARPRTETTKTAS</sequence>